<name>A0AAF0K0Z1_9CAUD</name>
<evidence type="ECO:0000313" key="1">
    <source>
        <dbReference type="EMBL" id="WGH21577.1"/>
    </source>
</evidence>
<sequence length="68" mass="7274">MSTTTHFTAVVEIHKTTTTAPPTERYAKAEPVSRVTSDVAKLVIRAATVEALRDKIAAHAALIEEGEA</sequence>
<evidence type="ECO:0000313" key="2">
    <source>
        <dbReference type="Proteomes" id="UP001224915"/>
    </source>
</evidence>
<proteinExistence type="predicted"/>
<gene>
    <name evidence="1" type="primary">54</name>
    <name evidence="1" type="ORF">SEA_ASCELA_54</name>
</gene>
<protein>
    <submittedName>
        <fullName evidence="1">Uncharacterized protein</fullName>
    </submittedName>
</protein>
<accession>A0AAF0K0Z1</accession>
<organism evidence="1 2">
    <name type="scientific">Arthrobacter phage Ascela</name>
    <dbReference type="NCBI Taxonomy" id="3038360"/>
    <lineage>
        <taxon>Viruses</taxon>
        <taxon>Duplodnaviria</taxon>
        <taxon>Heunggongvirae</taxon>
        <taxon>Uroviricota</taxon>
        <taxon>Caudoviricetes</taxon>
        <taxon>Casidaviridae</taxon>
        <taxon>Yangvirus</taxon>
        <taxon>Yangvirus ascela</taxon>
    </lineage>
</organism>
<keyword evidence="2" id="KW-1185">Reference proteome</keyword>
<dbReference type="Proteomes" id="UP001224915">
    <property type="component" value="Segment"/>
</dbReference>
<reference evidence="1 2" key="1">
    <citation type="submission" date="2023-03" db="EMBL/GenBank/DDBJ databases">
        <authorList>
            <person name="Kanak A."/>
            <person name="Audrey N."/>
            <person name="Garlena R.A."/>
            <person name="Russell D.A."/>
            <person name="Jacobs-Sera D."/>
            <person name="Hatfull G.F."/>
        </authorList>
    </citation>
    <scope>NUCLEOTIDE SEQUENCE [LARGE SCALE GENOMIC DNA]</scope>
</reference>
<dbReference type="EMBL" id="OQ709218">
    <property type="protein sequence ID" value="WGH21577.1"/>
    <property type="molecule type" value="Genomic_DNA"/>
</dbReference>